<evidence type="ECO:0000313" key="2">
    <source>
        <dbReference type="Proteomes" id="UP000805193"/>
    </source>
</evidence>
<evidence type="ECO:0000313" key="1">
    <source>
        <dbReference type="EMBL" id="KAG0414746.1"/>
    </source>
</evidence>
<name>A0AC60P5W3_IXOPE</name>
<organism evidence="1 2">
    <name type="scientific">Ixodes persulcatus</name>
    <name type="common">Taiga tick</name>
    <dbReference type="NCBI Taxonomy" id="34615"/>
    <lineage>
        <taxon>Eukaryota</taxon>
        <taxon>Metazoa</taxon>
        <taxon>Ecdysozoa</taxon>
        <taxon>Arthropoda</taxon>
        <taxon>Chelicerata</taxon>
        <taxon>Arachnida</taxon>
        <taxon>Acari</taxon>
        <taxon>Parasitiformes</taxon>
        <taxon>Ixodida</taxon>
        <taxon>Ixodoidea</taxon>
        <taxon>Ixodidae</taxon>
        <taxon>Ixodinae</taxon>
        <taxon>Ixodes</taxon>
    </lineage>
</organism>
<accession>A0AC60P5W3</accession>
<reference evidence="1 2" key="1">
    <citation type="journal article" date="2020" name="Cell">
        <title>Large-Scale Comparative Analyses of Tick Genomes Elucidate Their Genetic Diversity and Vector Capacities.</title>
        <authorList>
            <consortium name="Tick Genome and Microbiome Consortium (TIGMIC)"/>
            <person name="Jia N."/>
            <person name="Wang J."/>
            <person name="Shi W."/>
            <person name="Du L."/>
            <person name="Sun Y."/>
            <person name="Zhan W."/>
            <person name="Jiang J.F."/>
            <person name="Wang Q."/>
            <person name="Zhang B."/>
            <person name="Ji P."/>
            <person name="Bell-Sakyi L."/>
            <person name="Cui X.M."/>
            <person name="Yuan T.T."/>
            <person name="Jiang B.G."/>
            <person name="Yang W.F."/>
            <person name="Lam T.T."/>
            <person name="Chang Q.C."/>
            <person name="Ding S.J."/>
            <person name="Wang X.J."/>
            <person name="Zhu J.G."/>
            <person name="Ruan X.D."/>
            <person name="Zhao L."/>
            <person name="Wei J.T."/>
            <person name="Ye R.Z."/>
            <person name="Que T.C."/>
            <person name="Du C.H."/>
            <person name="Zhou Y.H."/>
            <person name="Cheng J.X."/>
            <person name="Dai P.F."/>
            <person name="Guo W.B."/>
            <person name="Han X.H."/>
            <person name="Huang E.J."/>
            <person name="Li L.F."/>
            <person name="Wei W."/>
            <person name="Gao Y.C."/>
            <person name="Liu J.Z."/>
            <person name="Shao H.Z."/>
            <person name="Wang X."/>
            <person name="Wang C.C."/>
            <person name="Yang T.C."/>
            <person name="Huo Q.B."/>
            <person name="Li W."/>
            <person name="Chen H.Y."/>
            <person name="Chen S.E."/>
            <person name="Zhou L.G."/>
            <person name="Ni X.B."/>
            <person name="Tian J.H."/>
            <person name="Sheng Y."/>
            <person name="Liu T."/>
            <person name="Pan Y.S."/>
            <person name="Xia L.Y."/>
            <person name="Li J."/>
            <person name="Zhao F."/>
            <person name="Cao W.C."/>
        </authorList>
    </citation>
    <scope>NUCLEOTIDE SEQUENCE [LARGE SCALE GENOMIC DNA]</scope>
    <source>
        <strain evidence="1">Iper-2018</strain>
    </source>
</reference>
<comment type="caution">
    <text evidence="1">The sequence shown here is derived from an EMBL/GenBank/DDBJ whole genome shotgun (WGS) entry which is preliminary data.</text>
</comment>
<sequence>MERVKSKRTTQRALHTRLRTEARQVIDSNQISLSALRVLHDRLKTCNDGLQKLNEQLEAFLTDEQAAEDFASVSEYEDNAAASLALLRHHIESLQAPGPPARGIEQQNEDFPLAPGAQQNDHGDHGGPGRVGARLPKLELPRFDGTVSQWQPFWDMFCHTVHENNHLTNIDRYHYLKTLLSGPAAKAIAGIQVSEASYRVAIEILKNRFGSVKIIQQTYLANLRTLKPVKSSGDVTELRELLDSVQINVRGLKALGLLELSYAAMLLEVLTKATPSDIVVDYYKRQSFQENTRENQSSEAELEQLLCYLRIEVEAREKTGLVALTKRRLPDDTRSSYS</sequence>
<gene>
    <name evidence="1" type="ORF">HPB47_008075</name>
</gene>
<protein>
    <submittedName>
        <fullName evidence="1">Uncharacterized protein</fullName>
    </submittedName>
</protein>
<proteinExistence type="predicted"/>
<dbReference type="Proteomes" id="UP000805193">
    <property type="component" value="Unassembled WGS sequence"/>
</dbReference>
<dbReference type="EMBL" id="JABSTQ010011151">
    <property type="protein sequence ID" value="KAG0414746.1"/>
    <property type="molecule type" value="Genomic_DNA"/>
</dbReference>
<keyword evidence="2" id="KW-1185">Reference proteome</keyword>